<evidence type="ECO:0000313" key="2">
    <source>
        <dbReference type="EMBL" id="MVZ63431.1"/>
    </source>
</evidence>
<proteinExistence type="predicted"/>
<evidence type="ECO:0000313" key="3">
    <source>
        <dbReference type="Proteomes" id="UP000435036"/>
    </source>
</evidence>
<evidence type="ECO:0000256" key="1">
    <source>
        <dbReference type="SAM" id="Phobius"/>
    </source>
</evidence>
<keyword evidence="1" id="KW-0812">Transmembrane</keyword>
<protein>
    <recommendedName>
        <fullName evidence="4">DUF2892 domain-containing protein</fullName>
    </recommendedName>
</protein>
<dbReference type="RefSeq" id="WP_160370149.1">
    <property type="nucleotide sequence ID" value="NZ_WSQA01000013.1"/>
</dbReference>
<dbReference type="Proteomes" id="UP000435036">
    <property type="component" value="Unassembled WGS sequence"/>
</dbReference>
<comment type="caution">
    <text evidence="2">The sequence shown here is derived from an EMBL/GenBank/DDBJ whole genome shotgun (WGS) entry which is preliminary data.</text>
</comment>
<accession>A0A6N8L4Q2</accession>
<dbReference type="EMBL" id="WSQA01000013">
    <property type="protein sequence ID" value="MVZ63431.1"/>
    <property type="molecule type" value="Genomic_DNA"/>
</dbReference>
<evidence type="ECO:0008006" key="4">
    <source>
        <dbReference type="Google" id="ProtNLM"/>
    </source>
</evidence>
<sequence>MMQYLKNWNVVRILRLVMGIIITVQGIQAGHWLIVALGALFVVLPLLNISTCASGSCEVPRHRRPAKIKNEDPSTFENVK</sequence>
<gene>
    <name evidence="2" type="ORF">GQF63_15495</name>
</gene>
<organism evidence="2 3">
    <name type="scientific">Sphingobacterium humi</name>
    <dbReference type="NCBI Taxonomy" id="1796905"/>
    <lineage>
        <taxon>Bacteria</taxon>
        <taxon>Pseudomonadati</taxon>
        <taxon>Bacteroidota</taxon>
        <taxon>Sphingobacteriia</taxon>
        <taxon>Sphingobacteriales</taxon>
        <taxon>Sphingobacteriaceae</taxon>
        <taxon>Sphingobacterium</taxon>
    </lineage>
</organism>
<dbReference type="AlphaFoldDB" id="A0A6N8L4Q2"/>
<keyword evidence="1" id="KW-0472">Membrane</keyword>
<feature type="transmembrane region" description="Helical" evidence="1">
    <location>
        <begin position="12"/>
        <end position="28"/>
    </location>
</feature>
<dbReference type="OrthoDB" id="1049592at2"/>
<keyword evidence="1" id="KW-1133">Transmembrane helix</keyword>
<name>A0A6N8L4Q2_9SPHI</name>
<keyword evidence="3" id="KW-1185">Reference proteome</keyword>
<reference evidence="2 3" key="1">
    <citation type="submission" date="2019-12" db="EMBL/GenBank/DDBJ databases">
        <authorList>
            <person name="Dong K."/>
        </authorList>
    </citation>
    <scope>NUCLEOTIDE SEQUENCE [LARGE SCALE GENOMIC DNA]</scope>
    <source>
        <strain evidence="2 3">JCM 31225</strain>
    </source>
</reference>